<dbReference type="InterPro" id="IPR041854">
    <property type="entry name" value="BFD-like_2Fe2S-bd_dom_sf"/>
</dbReference>
<reference evidence="3" key="1">
    <citation type="submission" date="2015-08" db="EMBL/GenBank/DDBJ databases">
        <title>Genome sequence of the strict anaerobe Clostridium homopropionicum LuHBu1 (DSM 5847T).</title>
        <authorList>
            <person name="Poehlein A."/>
            <person name="Beck M."/>
            <person name="Schiel-Bengelsdorf B."/>
            <person name="Bengelsdorf F.R."/>
            <person name="Daniel R."/>
            <person name="Duerre P."/>
        </authorList>
    </citation>
    <scope>NUCLEOTIDE SEQUENCE [LARGE SCALE GENOMIC DNA]</scope>
    <source>
        <strain evidence="3">DSM 5847</strain>
    </source>
</reference>
<evidence type="ECO:0000313" key="3">
    <source>
        <dbReference type="Proteomes" id="UP000037043"/>
    </source>
</evidence>
<dbReference type="STRING" id="36844.SAMN04488501_11293"/>
<dbReference type="CDD" id="cd10141">
    <property type="entry name" value="CopZ-like_Fer2_BFD-like"/>
    <property type="match status" value="1"/>
</dbReference>
<dbReference type="Pfam" id="PF18423">
    <property type="entry name" value="zf_CopZ"/>
    <property type="match status" value="1"/>
</dbReference>
<dbReference type="Proteomes" id="UP000037043">
    <property type="component" value="Unassembled WGS sequence"/>
</dbReference>
<dbReference type="PATRIC" id="fig|1121318.3.peg.1632"/>
<gene>
    <name evidence="2" type="ORF">CLHOM_16180</name>
</gene>
<accession>A0A0L6ZB61</accession>
<keyword evidence="3" id="KW-1185">Reference proteome</keyword>
<dbReference type="NCBIfam" id="NF045877">
    <property type="entry name" value="CopZ_Nterm_CU"/>
    <property type="match status" value="1"/>
</dbReference>
<dbReference type="EMBL" id="LHUR01000021">
    <property type="protein sequence ID" value="KOA20053.1"/>
    <property type="molecule type" value="Genomic_DNA"/>
</dbReference>
<proteinExistence type="predicted"/>
<dbReference type="RefSeq" id="WP_052221177.1">
    <property type="nucleotide sequence ID" value="NZ_LHUR01000021.1"/>
</dbReference>
<sequence length="167" mass="18930">MKIDNECCCECNTKKIEQTKDTCPVCNNEGVSVSGVTVEHLVEDNYRNAVEGGRYKICMNEECSVVYYNVDNGIKFLKNQVRVPIWFKKDANPKYACYCSKVTEDQVIEAVIKHDAKTVKEVNAITGAMKNSNCKENNPLGVCCHKIIQEAIDKGLTMKFKKIEKKY</sequence>
<evidence type="ECO:0000259" key="1">
    <source>
        <dbReference type="Pfam" id="PF18423"/>
    </source>
</evidence>
<dbReference type="AlphaFoldDB" id="A0A0L6ZB61"/>
<name>A0A0L6ZB61_9CLOT</name>
<dbReference type="Gene3D" id="2.20.25.270">
    <property type="match status" value="1"/>
</dbReference>
<comment type="caution">
    <text evidence="2">The sequence shown here is derived from an EMBL/GenBank/DDBJ whole genome shotgun (WGS) entry which is preliminary data.</text>
</comment>
<evidence type="ECO:0000313" key="2">
    <source>
        <dbReference type="EMBL" id="KOA20053.1"/>
    </source>
</evidence>
<feature type="domain" description="CopZ zinc binding" evidence="1">
    <location>
        <begin position="21"/>
        <end position="82"/>
    </location>
</feature>
<protein>
    <submittedName>
        <fullName evidence="2">BFD-like [2Fe-2S] binding domain protein</fullName>
    </submittedName>
</protein>
<dbReference type="InterPro" id="IPR040890">
    <property type="entry name" value="Znf_CopZ"/>
</dbReference>
<organism evidence="2 3">
    <name type="scientific">Clostridium homopropionicum DSM 5847</name>
    <dbReference type="NCBI Taxonomy" id="1121318"/>
    <lineage>
        <taxon>Bacteria</taxon>
        <taxon>Bacillati</taxon>
        <taxon>Bacillota</taxon>
        <taxon>Clostridia</taxon>
        <taxon>Eubacteriales</taxon>
        <taxon>Clostridiaceae</taxon>
        <taxon>Clostridium</taxon>
    </lineage>
</organism>
<dbReference type="Gene3D" id="1.10.10.1100">
    <property type="entry name" value="BFD-like [2Fe-2S]-binding domain"/>
    <property type="match status" value="1"/>
</dbReference>